<protein>
    <recommendedName>
        <fullName evidence="4">Integrase</fullName>
    </recommendedName>
</protein>
<evidence type="ECO:0000313" key="2">
    <source>
        <dbReference type="EMBL" id="AJG23427.1"/>
    </source>
</evidence>
<dbReference type="GO" id="GO:0006310">
    <property type="term" value="P:DNA recombination"/>
    <property type="evidence" value="ECO:0007669"/>
    <property type="project" value="UniProtKB-KW"/>
</dbReference>
<dbReference type="Gene3D" id="1.10.443.10">
    <property type="entry name" value="Intergrase catalytic core"/>
    <property type="match status" value="1"/>
</dbReference>
<dbReference type="OrthoDB" id="8768428at2"/>
<dbReference type="SUPFAM" id="SSF56349">
    <property type="entry name" value="DNA breaking-rejoining enzymes"/>
    <property type="match status" value="1"/>
</dbReference>
<dbReference type="RefSeq" id="WP_144409990.1">
    <property type="nucleotide sequence ID" value="NZ_CP010537.1"/>
</dbReference>
<organism evidence="2 3">
    <name type="scientific">Cupriavidus basilensis</name>
    <dbReference type="NCBI Taxonomy" id="68895"/>
    <lineage>
        <taxon>Bacteria</taxon>
        <taxon>Pseudomonadati</taxon>
        <taxon>Pseudomonadota</taxon>
        <taxon>Betaproteobacteria</taxon>
        <taxon>Burkholderiales</taxon>
        <taxon>Burkholderiaceae</taxon>
        <taxon>Cupriavidus</taxon>
    </lineage>
</organism>
<name>A0A0C4YCS2_9BURK</name>
<dbReference type="InterPro" id="IPR011010">
    <property type="entry name" value="DNA_brk_join_enz"/>
</dbReference>
<dbReference type="Proteomes" id="UP000031843">
    <property type="component" value="Chromosome secondary"/>
</dbReference>
<dbReference type="STRING" id="68895.RR42_s1839"/>
<evidence type="ECO:0008006" key="4">
    <source>
        <dbReference type="Google" id="ProtNLM"/>
    </source>
</evidence>
<dbReference type="GeneID" id="60822462"/>
<dbReference type="EMBL" id="CP010537">
    <property type="protein sequence ID" value="AJG23427.1"/>
    <property type="molecule type" value="Genomic_DNA"/>
</dbReference>
<keyword evidence="3" id="KW-1185">Reference proteome</keyword>
<accession>A0A0C4YCS2</accession>
<proteinExistence type="predicted"/>
<dbReference type="AlphaFoldDB" id="A0A0C4YCS2"/>
<gene>
    <name evidence="2" type="ORF">RR42_s1839</name>
</gene>
<dbReference type="KEGG" id="cbw:RR42_s1839"/>
<dbReference type="GO" id="GO:0003677">
    <property type="term" value="F:DNA binding"/>
    <property type="evidence" value="ECO:0007669"/>
    <property type="project" value="InterPro"/>
</dbReference>
<sequence length="684" mass="77862">MNMLVTQLALKISGDPISPDWACYRPPHWPPPDDWVVSVDLNGIPVSRWREPSWDYSVQVGRSFVLKFTGGHHPKVPPLGSKNEQLLRLATTWIMWGSRGSQSWSSIDVAFSSVRRIVVLCEHEGITADQLSKFPRLFPKVIGLFPSKHHKKRVLVLLDRLFRAREEIGFVIFDEIALRYFSRHISESADDEHVQTAYIPPRIWVYQVQRLRLFLDDFIAHKRKIEACFEFCVKAYEHNFGSLENAVSMVSPSDTYLPFTKQKKGAGKWTKRESYGRFETTAENYGIAPLLKRWVGSGDNEDIDVRSLSTYFTLVQNVGLAYVLNFTFQRLEEAAGLRSDCLLWEENSVLGRYLIVRGETTKTDPDSDAWWPTSPHVEVAIEAISTVARMRVRCAEANPAASCSDDDKANPYLFHGSFEPWSTSRRNKPYAVRPVPQSYQSVIKGCPALFDDEELRITEEDMRIAKMFTPNLEKMGKFTIGEKWPLAWHCLRRTGAVNMFASGLLSNTSIQVILKHLTVLQTQYYGANYSRMRLNGEYEQLTIAARYEVVAKQIQALTSDRYVSPLGMQRKQEIVELVKVNEFRALVKAARKGEVTFRATRLGGCAKRGDCEYGGIESVSPCAGGDGRKPCREALFDSEKRESVKRQLAALEREIEQAKPGSPRVRKLEIEANGLRNFLNVIDE</sequence>
<evidence type="ECO:0000256" key="1">
    <source>
        <dbReference type="ARBA" id="ARBA00023172"/>
    </source>
</evidence>
<dbReference type="InterPro" id="IPR013762">
    <property type="entry name" value="Integrase-like_cat_sf"/>
</dbReference>
<dbReference type="GO" id="GO:0015074">
    <property type="term" value="P:DNA integration"/>
    <property type="evidence" value="ECO:0007669"/>
    <property type="project" value="InterPro"/>
</dbReference>
<reference evidence="2 3" key="1">
    <citation type="journal article" date="2015" name="Genome Announc.">
        <title>Complete Genome Sequence of Cupriavidus basilensis 4G11, Isolated from the Oak Ridge Field Research Center Site.</title>
        <authorList>
            <person name="Ray J."/>
            <person name="Waters R.J."/>
            <person name="Skerker J.M."/>
            <person name="Kuehl J.V."/>
            <person name="Price M.N."/>
            <person name="Huang J."/>
            <person name="Chakraborty R."/>
            <person name="Arkin A.P."/>
            <person name="Deutschbauer A."/>
        </authorList>
    </citation>
    <scope>NUCLEOTIDE SEQUENCE [LARGE SCALE GENOMIC DNA]</scope>
    <source>
        <strain evidence="2">4G11</strain>
    </source>
</reference>
<evidence type="ECO:0000313" key="3">
    <source>
        <dbReference type="Proteomes" id="UP000031843"/>
    </source>
</evidence>
<keyword evidence="1" id="KW-0233">DNA recombination</keyword>